<proteinExistence type="predicted"/>
<dbReference type="Pfam" id="PF03099">
    <property type="entry name" value="BPL_LplA_LipB"/>
    <property type="match status" value="1"/>
</dbReference>
<evidence type="ECO:0000313" key="3">
    <source>
        <dbReference type="Proteomes" id="UP000607653"/>
    </source>
</evidence>
<gene>
    <name evidence="2" type="ORF">HUJ06_025981</name>
</gene>
<name>A0A822XW12_NELNU</name>
<dbReference type="Gene3D" id="3.30.930.10">
    <property type="entry name" value="Bira Bifunctional Protein, Domain 2"/>
    <property type="match status" value="1"/>
</dbReference>
<dbReference type="Proteomes" id="UP000607653">
    <property type="component" value="Unassembled WGS sequence"/>
</dbReference>
<sequence>MPLTAVLIRSLVAVVPTRTIYSTQKIKRSLSLSAMENSSSSVLVLFGKTSVENELSQSMRNSKNLKLPDGSEVSILLSSEMEKSSDEESFRAESYMISLSTAQFGRFLIWSPRLASTHDVVSHNFSELPIGTACVADVQFKGRGRSKNTWESPKGCLMFSFILQMEDGRIVPLLQYVVSLSITESIKVICDAKVSAFI</sequence>
<feature type="domain" description="BPL/LPL catalytic" evidence="1">
    <location>
        <begin position="93"/>
        <end position="198"/>
    </location>
</feature>
<organism evidence="2 3">
    <name type="scientific">Nelumbo nucifera</name>
    <name type="common">Sacred lotus</name>
    <dbReference type="NCBI Taxonomy" id="4432"/>
    <lineage>
        <taxon>Eukaryota</taxon>
        <taxon>Viridiplantae</taxon>
        <taxon>Streptophyta</taxon>
        <taxon>Embryophyta</taxon>
        <taxon>Tracheophyta</taxon>
        <taxon>Spermatophyta</taxon>
        <taxon>Magnoliopsida</taxon>
        <taxon>Proteales</taxon>
        <taxon>Nelumbonaceae</taxon>
        <taxon>Nelumbo</taxon>
    </lineage>
</organism>
<keyword evidence="3" id="KW-1185">Reference proteome</keyword>
<comment type="caution">
    <text evidence="2">The sequence shown here is derived from an EMBL/GenBank/DDBJ whole genome shotgun (WGS) entry which is preliminary data.</text>
</comment>
<reference evidence="2 3" key="1">
    <citation type="journal article" date="2020" name="Mol. Biol. Evol.">
        <title>Distinct Expression and Methylation Patterns for Genes with Different Fates following a Single Whole-Genome Duplication in Flowering Plants.</title>
        <authorList>
            <person name="Shi T."/>
            <person name="Rahmani R.S."/>
            <person name="Gugger P.F."/>
            <person name="Wang M."/>
            <person name="Li H."/>
            <person name="Zhang Y."/>
            <person name="Li Z."/>
            <person name="Wang Q."/>
            <person name="Van de Peer Y."/>
            <person name="Marchal K."/>
            <person name="Chen J."/>
        </authorList>
    </citation>
    <scope>NUCLEOTIDE SEQUENCE [LARGE SCALE GENOMIC DNA]</scope>
    <source>
        <tissue evidence="2">Leaf</tissue>
    </source>
</reference>
<dbReference type="InterPro" id="IPR045864">
    <property type="entry name" value="aa-tRNA-synth_II/BPL/LPL"/>
</dbReference>
<accession>A0A822XW12</accession>
<dbReference type="PANTHER" id="PTHR12835">
    <property type="entry name" value="BIOTIN PROTEIN LIGASE"/>
    <property type="match status" value="1"/>
</dbReference>
<evidence type="ECO:0000259" key="1">
    <source>
        <dbReference type="PROSITE" id="PS51733"/>
    </source>
</evidence>
<protein>
    <recommendedName>
        <fullName evidence="1">BPL/LPL catalytic domain-containing protein</fullName>
    </recommendedName>
</protein>
<evidence type="ECO:0000313" key="2">
    <source>
        <dbReference type="EMBL" id="DAD24517.1"/>
    </source>
</evidence>
<dbReference type="PROSITE" id="PS51733">
    <property type="entry name" value="BPL_LPL_CATALYTIC"/>
    <property type="match status" value="1"/>
</dbReference>
<dbReference type="EMBL" id="DUZY01000001">
    <property type="protein sequence ID" value="DAD24517.1"/>
    <property type="molecule type" value="Genomic_DNA"/>
</dbReference>
<dbReference type="PANTHER" id="PTHR12835:SF5">
    <property type="entry name" value="BIOTIN--PROTEIN LIGASE"/>
    <property type="match status" value="1"/>
</dbReference>
<dbReference type="SUPFAM" id="SSF55681">
    <property type="entry name" value="Class II aaRS and biotin synthetases"/>
    <property type="match status" value="1"/>
</dbReference>
<dbReference type="InterPro" id="IPR004143">
    <property type="entry name" value="BPL_LPL_catalytic"/>
</dbReference>
<dbReference type="AlphaFoldDB" id="A0A822XW12"/>